<evidence type="ECO:0000256" key="9">
    <source>
        <dbReference type="RuleBase" id="RU003942"/>
    </source>
</evidence>
<dbReference type="GO" id="GO:0015220">
    <property type="term" value="F:choline transmembrane transporter activity"/>
    <property type="evidence" value="ECO:0007669"/>
    <property type="project" value="TreeGrafter"/>
</dbReference>
<gene>
    <name evidence="11" type="ordered locus">HH_0509</name>
</gene>
<comment type="subcellular location">
    <subcellularLocation>
        <location evidence="1">Cell inner membrane</location>
        <topology evidence="1">Multi-pass membrane protein</topology>
    </subcellularLocation>
    <subcellularLocation>
        <location evidence="9">Cell membrane</location>
        <topology evidence="9">Multi-pass membrane protein</topology>
    </subcellularLocation>
</comment>
<keyword evidence="7 10" id="KW-1133">Transmembrane helix</keyword>
<organism evidence="11 12">
    <name type="scientific">Helicobacter hepaticus (strain ATCC 51449 / 3B1)</name>
    <dbReference type="NCBI Taxonomy" id="235279"/>
    <lineage>
        <taxon>Bacteria</taxon>
        <taxon>Pseudomonadati</taxon>
        <taxon>Campylobacterota</taxon>
        <taxon>Epsilonproteobacteria</taxon>
        <taxon>Campylobacterales</taxon>
        <taxon>Helicobacteraceae</taxon>
        <taxon>Helicobacter</taxon>
    </lineage>
</organism>
<dbReference type="AlphaFoldDB" id="Q7VIU5"/>
<dbReference type="Proteomes" id="UP000002495">
    <property type="component" value="Chromosome"/>
</dbReference>
<dbReference type="KEGG" id="hhe:HH_0509"/>
<evidence type="ECO:0000256" key="10">
    <source>
        <dbReference type="SAM" id="Phobius"/>
    </source>
</evidence>
<evidence type="ECO:0000256" key="8">
    <source>
        <dbReference type="ARBA" id="ARBA00023136"/>
    </source>
</evidence>
<dbReference type="OrthoDB" id="5325642at2"/>
<dbReference type="Gene3D" id="1.10.3730.20">
    <property type="match status" value="1"/>
</dbReference>
<evidence type="ECO:0000256" key="4">
    <source>
        <dbReference type="ARBA" id="ARBA00022475"/>
    </source>
</evidence>
<dbReference type="RefSeq" id="WP_011115351.1">
    <property type="nucleotide sequence ID" value="NC_004917.1"/>
</dbReference>
<dbReference type="GO" id="GO:0015199">
    <property type="term" value="F:amino-acid betaine transmembrane transporter activity"/>
    <property type="evidence" value="ECO:0007669"/>
    <property type="project" value="TreeGrafter"/>
</dbReference>
<dbReference type="eggNOG" id="COG2076">
    <property type="taxonomic scope" value="Bacteria"/>
</dbReference>
<dbReference type="InterPro" id="IPR037185">
    <property type="entry name" value="EmrE-like"/>
</dbReference>
<dbReference type="GO" id="GO:0015297">
    <property type="term" value="F:antiporter activity"/>
    <property type="evidence" value="ECO:0007669"/>
    <property type="project" value="TreeGrafter"/>
</dbReference>
<keyword evidence="5" id="KW-0997">Cell inner membrane</keyword>
<evidence type="ECO:0000256" key="6">
    <source>
        <dbReference type="ARBA" id="ARBA00022692"/>
    </source>
</evidence>
<feature type="transmembrane region" description="Helical" evidence="10">
    <location>
        <begin position="59"/>
        <end position="80"/>
    </location>
</feature>
<dbReference type="PANTHER" id="PTHR30561:SF2">
    <property type="entry name" value="SPERMIDINE EXPORT PROTEIN MDTJ"/>
    <property type="match status" value="1"/>
</dbReference>
<evidence type="ECO:0000256" key="3">
    <source>
        <dbReference type="ARBA" id="ARBA00021112"/>
    </source>
</evidence>
<dbReference type="GO" id="GO:0031460">
    <property type="term" value="P:glycine betaine transport"/>
    <property type="evidence" value="ECO:0007669"/>
    <property type="project" value="TreeGrafter"/>
</dbReference>
<reference evidence="11 12" key="1">
    <citation type="journal article" date="2003" name="Proc. Natl. Acad. Sci. U.S.A.">
        <title>The complete genome sequence of the carcinogenic bacterium Helicobacter hepaticus.</title>
        <authorList>
            <person name="Suerbaum S."/>
            <person name="Josenhans C."/>
            <person name="Sterzenbach T."/>
            <person name="Drescher B."/>
            <person name="Brandt P."/>
            <person name="Bell M."/>
            <person name="Droege M."/>
            <person name="Fartmann B."/>
            <person name="Fischer H.-P."/>
            <person name="Ge Z."/>
            <person name="Hoerster A."/>
            <person name="Holland R."/>
            <person name="Klein K."/>
            <person name="Koenig J."/>
            <person name="Macko L."/>
            <person name="Mendz G.L."/>
            <person name="Nyakatura G."/>
            <person name="Schauer D.B."/>
            <person name="Shen Z."/>
            <person name="Weber J."/>
            <person name="Frosch M."/>
            <person name="Fox J.G."/>
        </authorList>
    </citation>
    <scope>NUCLEOTIDE SEQUENCE [LARGE SCALE GENOMIC DNA]</scope>
    <source>
        <strain evidence="12">ATCC 51449 / 3B1</strain>
    </source>
</reference>
<evidence type="ECO:0000313" key="12">
    <source>
        <dbReference type="Proteomes" id="UP000002495"/>
    </source>
</evidence>
<feature type="transmembrane region" description="Helical" evidence="10">
    <location>
        <begin position="86"/>
        <end position="105"/>
    </location>
</feature>
<accession>Q7VIU5</accession>
<dbReference type="EMBL" id="AE017125">
    <property type="protein sequence ID" value="AAP77106.1"/>
    <property type="molecule type" value="Genomic_DNA"/>
</dbReference>
<evidence type="ECO:0000256" key="2">
    <source>
        <dbReference type="ARBA" id="ARBA00011358"/>
    </source>
</evidence>
<dbReference type="PANTHER" id="PTHR30561">
    <property type="entry name" value="SMR FAMILY PROTON-DEPENDENT DRUG EFFLUX TRANSPORTER SUGE"/>
    <property type="match status" value="1"/>
</dbReference>
<evidence type="ECO:0000256" key="5">
    <source>
        <dbReference type="ARBA" id="ARBA00022519"/>
    </source>
</evidence>
<evidence type="ECO:0000256" key="7">
    <source>
        <dbReference type="ARBA" id="ARBA00022989"/>
    </source>
</evidence>
<keyword evidence="8 10" id="KW-0472">Membrane</keyword>
<keyword evidence="4" id="KW-1003">Cell membrane</keyword>
<dbReference type="SUPFAM" id="SSF103481">
    <property type="entry name" value="Multidrug resistance efflux transporter EmrE"/>
    <property type="match status" value="1"/>
</dbReference>
<evidence type="ECO:0000256" key="1">
    <source>
        <dbReference type="ARBA" id="ARBA00004429"/>
    </source>
</evidence>
<sequence length="118" mass="13214">MSLKKSYLFLMFAILTEVLAVNLMKASEGEIWGLMCMYVLLVLSYYFMALSLKRISVGVAYAIWEVLGAICVVCISVFYFGEEISFIQKIGIVLSISGIALINYAEIKRESKIDSMEG</sequence>
<dbReference type="GO" id="GO:1903711">
    <property type="term" value="P:spermidine transmembrane transport"/>
    <property type="evidence" value="ECO:0007669"/>
    <property type="project" value="TreeGrafter"/>
</dbReference>
<feature type="transmembrane region" description="Helical" evidence="10">
    <location>
        <begin position="30"/>
        <end position="47"/>
    </location>
</feature>
<name>Q7VIU5_HELHP</name>
<dbReference type="STRING" id="235279.HH_0509"/>
<comment type="subunit">
    <text evidence="2">Forms a complex with MdtI.</text>
</comment>
<keyword evidence="12" id="KW-1185">Reference proteome</keyword>
<dbReference type="GO" id="GO:0005886">
    <property type="term" value="C:plasma membrane"/>
    <property type="evidence" value="ECO:0007669"/>
    <property type="project" value="UniProtKB-SubCell"/>
</dbReference>
<evidence type="ECO:0000313" key="11">
    <source>
        <dbReference type="EMBL" id="AAP77106.1"/>
    </source>
</evidence>
<dbReference type="InterPro" id="IPR045324">
    <property type="entry name" value="Small_multidrug_res"/>
</dbReference>
<dbReference type="Pfam" id="PF00893">
    <property type="entry name" value="Multi_Drug_Res"/>
    <property type="match status" value="1"/>
</dbReference>
<comment type="similarity">
    <text evidence="9">Belongs to the drug/metabolite transporter (DMT) superfamily. Small multidrug resistance (SMR) (TC 2.A.7.1) family.</text>
</comment>
<keyword evidence="6 9" id="KW-0812">Transmembrane</keyword>
<dbReference type="HOGENOM" id="CLU_133067_0_0_7"/>
<proteinExistence type="inferred from homology"/>
<dbReference type="InterPro" id="IPR000390">
    <property type="entry name" value="Small_drug/metabolite_transptr"/>
</dbReference>
<protein>
    <recommendedName>
        <fullName evidence="3">Spermidine export protein MdtJ</fullName>
    </recommendedName>
</protein>